<organism evidence="1 2">
    <name type="scientific">Seminavis robusta</name>
    <dbReference type="NCBI Taxonomy" id="568900"/>
    <lineage>
        <taxon>Eukaryota</taxon>
        <taxon>Sar</taxon>
        <taxon>Stramenopiles</taxon>
        <taxon>Ochrophyta</taxon>
        <taxon>Bacillariophyta</taxon>
        <taxon>Bacillariophyceae</taxon>
        <taxon>Bacillariophycidae</taxon>
        <taxon>Naviculales</taxon>
        <taxon>Naviculaceae</taxon>
        <taxon>Seminavis</taxon>
    </lineage>
</organism>
<gene>
    <name evidence="1" type="ORF">SEMRO_553_G165200.1</name>
</gene>
<dbReference type="OrthoDB" id="10542774at2759"/>
<accession>A0A9N8HG21</accession>
<dbReference type="Gene3D" id="3.10.450.50">
    <property type="match status" value="1"/>
</dbReference>
<proteinExistence type="predicted"/>
<keyword evidence="2" id="KW-1185">Reference proteome</keyword>
<evidence type="ECO:0008006" key="3">
    <source>
        <dbReference type="Google" id="ProtNLM"/>
    </source>
</evidence>
<dbReference type="Proteomes" id="UP001153069">
    <property type="component" value="Unassembled WGS sequence"/>
</dbReference>
<name>A0A9N8HG21_9STRA</name>
<dbReference type="InterPro" id="IPR032710">
    <property type="entry name" value="NTF2-like_dom_sf"/>
</dbReference>
<reference evidence="1" key="1">
    <citation type="submission" date="2020-06" db="EMBL/GenBank/DDBJ databases">
        <authorList>
            <consortium name="Plant Systems Biology data submission"/>
        </authorList>
    </citation>
    <scope>NUCLEOTIDE SEQUENCE</scope>
    <source>
        <strain evidence="1">D6</strain>
    </source>
</reference>
<dbReference type="InterPro" id="IPR009959">
    <property type="entry name" value="Cyclase_SnoaL-like"/>
</dbReference>
<protein>
    <recommendedName>
        <fullName evidence="3">SnoaL-like polyketide cyclase</fullName>
    </recommendedName>
</protein>
<sequence length="197" mass="22249">MDTMNKTIKSLFHRKKSKSFVMDESVKCDNDSCDTATTLAEEPIPLTESWKIDAVKAFVEKWNQHDMEGARSMVTQDMVTVFASADNMELEYQDYAAEVNKLFEAFPDFSFKHELVEEHFDGKIVLHKMITSGHHTAKPYAFGPCPPIEATGKYVENSETIHFYFRGTKIIKQVVHADGEMTGPPGIYTQLGGFPAL</sequence>
<evidence type="ECO:0000313" key="2">
    <source>
        <dbReference type="Proteomes" id="UP001153069"/>
    </source>
</evidence>
<dbReference type="EMBL" id="CAICTM010000552">
    <property type="protein sequence ID" value="CAB9512741.1"/>
    <property type="molecule type" value="Genomic_DNA"/>
</dbReference>
<dbReference type="SUPFAM" id="SSF54427">
    <property type="entry name" value="NTF2-like"/>
    <property type="match status" value="1"/>
</dbReference>
<dbReference type="GO" id="GO:0030638">
    <property type="term" value="P:polyketide metabolic process"/>
    <property type="evidence" value="ECO:0007669"/>
    <property type="project" value="InterPro"/>
</dbReference>
<evidence type="ECO:0000313" key="1">
    <source>
        <dbReference type="EMBL" id="CAB9512741.1"/>
    </source>
</evidence>
<comment type="caution">
    <text evidence="1">The sequence shown here is derived from an EMBL/GenBank/DDBJ whole genome shotgun (WGS) entry which is preliminary data.</text>
</comment>
<dbReference type="Pfam" id="PF07366">
    <property type="entry name" value="SnoaL"/>
    <property type="match status" value="1"/>
</dbReference>
<dbReference type="AlphaFoldDB" id="A0A9N8HG21"/>